<proteinExistence type="predicted"/>
<dbReference type="AlphaFoldDB" id="G0UJ60"/>
<name>G0UJ60_TRYCI</name>
<reference evidence="1" key="1">
    <citation type="journal article" date="2012" name="Proc. Natl. Acad. Sci. U.S.A.">
        <title>Antigenic diversity is generated by distinct evolutionary mechanisms in African trypanosome species.</title>
        <authorList>
            <person name="Jackson A.P."/>
            <person name="Berry A."/>
            <person name="Aslett M."/>
            <person name="Allison H.C."/>
            <person name="Burton P."/>
            <person name="Vavrova-Anderson J."/>
            <person name="Brown R."/>
            <person name="Browne H."/>
            <person name="Corton N."/>
            <person name="Hauser H."/>
            <person name="Gamble J."/>
            <person name="Gilderthorp R."/>
            <person name="Marcello L."/>
            <person name="McQuillan J."/>
            <person name="Otto T.D."/>
            <person name="Quail M.A."/>
            <person name="Sanders M.J."/>
            <person name="van Tonder A."/>
            <person name="Ginger M.L."/>
            <person name="Field M.C."/>
            <person name="Barry J.D."/>
            <person name="Hertz-Fowler C."/>
            <person name="Berriman M."/>
        </authorList>
    </citation>
    <scope>NUCLEOTIDE SEQUENCE</scope>
    <source>
        <strain evidence="1">IL3000</strain>
    </source>
</reference>
<dbReference type="VEuPathDB" id="TriTrypDB:TcIL3000_1_1780"/>
<evidence type="ECO:0000313" key="1">
    <source>
        <dbReference type="EMBL" id="CCC89410.1"/>
    </source>
</evidence>
<organism evidence="1">
    <name type="scientific">Trypanosoma congolense (strain IL3000)</name>
    <dbReference type="NCBI Taxonomy" id="1068625"/>
    <lineage>
        <taxon>Eukaryota</taxon>
        <taxon>Discoba</taxon>
        <taxon>Euglenozoa</taxon>
        <taxon>Kinetoplastea</taxon>
        <taxon>Metakinetoplastina</taxon>
        <taxon>Trypanosomatida</taxon>
        <taxon>Trypanosomatidae</taxon>
        <taxon>Trypanosoma</taxon>
        <taxon>Nannomonas</taxon>
    </lineage>
</organism>
<gene>
    <name evidence="1" type="ORF">TCIL3000_1_1780</name>
</gene>
<accession>G0UJ60</accession>
<sequence>MPYSIDSSLHRVIKTYHNSTISSAICNTSSSCVAHMTPRTRPLDMSSRQHDITTFFVSLSNPAVGSSSRSTPEQRKRARASISRCSCPKLSLTASGVDQPVLAQSCVITPFGRRFTKEPQPAASVHARTFSISATSVIVTRLCKETL</sequence>
<protein>
    <submittedName>
        <fullName evidence="1">Uncharacterized protein TCIL3000_1_1780</fullName>
    </submittedName>
</protein>
<dbReference type="EMBL" id="HE575314">
    <property type="protein sequence ID" value="CCC89410.1"/>
    <property type="molecule type" value="Genomic_DNA"/>
</dbReference>